<accession>A0A0F9ALC1</accession>
<proteinExistence type="predicted"/>
<comment type="caution">
    <text evidence="1">The sequence shown here is derived from an EMBL/GenBank/DDBJ whole genome shotgun (WGS) entry which is preliminary data.</text>
</comment>
<dbReference type="AlphaFoldDB" id="A0A0F9ALC1"/>
<name>A0A0F9ALC1_9ZZZZ</name>
<evidence type="ECO:0000313" key="1">
    <source>
        <dbReference type="EMBL" id="KKL10384.1"/>
    </source>
</evidence>
<gene>
    <name evidence="1" type="ORF">LCGC14_2556370</name>
</gene>
<reference evidence="1" key="1">
    <citation type="journal article" date="2015" name="Nature">
        <title>Complex archaea that bridge the gap between prokaryotes and eukaryotes.</title>
        <authorList>
            <person name="Spang A."/>
            <person name="Saw J.H."/>
            <person name="Jorgensen S.L."/>
            <person name="Zaremba-Niedzwiedzka K."/>
            <person name="Martijn J."/>
            <person name="Lind A.E."/>
            <person name="van Eijk R."/>
            <person name="Schleper C."/>
            <person name="Guy L."/>
            <person name="Ettema T.J."/>
        </authorList>
    </citation>
    <scope>NUCLEOTIDE SEQUENCE</scope>
</reference>
<dbReference type="EMBL" id="LAZR01042083">
    <property type="protein sequence ID" value="KKL10384.1"/>
    <property type="molecule type" value="Genomic_DNA"/>
</dbReference>
<sequence>MTLKQLIVKRQLIKELGVLRRKRERLLDQIEGLKEYKKILRASPKKKIATKDPDTSRAVSILG</sequence>
<evidence type="ECO:0008006" key="2">
    <source>
        <dbReference type="Google" id="ProtNLM"/>
    </source>
</evidence>
<protein>
    <recommendedName>
        <fullName evidence="2">V-type ATP synthase subunit D</fullName>
    </recommendedName>
</protein>
<organism evidence="1">
    <name type="scientific">marine sediment metagenome</name>
    <dbReference type="NCBI Taxonomy" id="412755"/>
    <lineage>
        <taxon>unclassified sequences</taxon>
        <taxon>metagenomes</taxon>
        <taxon>ecological metagenomes</taxon>
    </lineage>
</organism>